<protein>
    <recommendedName>
        <fullName evidence="3">Amine oxidase domain-containing protein</fullName>
    </recommendedName>
</protein>
<dbReference type="InterPro" id="IPR036188">
    <property type="entry name" value="FAD/NAD-bd_sf"/>
</dbReference>
<reference evidence="2" key="1">
    <citation type="submission" date="2021-01" db="EMBL/GenBank/DDBJ databases">
        <authorList>
            <person name="Corre E."/>
            <person name="Pelletier E."/>
            <person name="Niang G."/>
            <person name="Scheremetjew M."/>
            <person name="Finn R."/>
            <person name="Kale V."/>
            <person name="Holt S."/>
            <person name="Cochrane G."/>
            <person name="Meng A."/>
            <person name="Brown T."/>
            <person name="Cohen L."/>
        </authorList>
    </citation>
    <scope>NUCLEOTIDE SEQUENCE</scope>
    <source>
        <strain evidence="2">CCMP645</strain>
    </source>
</reference>
<feature type="signal peptide" evidence="1">
    <location>
        <begin position="1"/>
        <end position="19"/>
    </location>
</feature>
<evidence type="ECO:0000256" key="1">
    <source>
        <dbReference type="SAM" id="SignalP"/>
    </source>
</evidence>
<dbReference type="Pfam" id="PF13450">
    <property type="entry name" value="NAD_binding_8"/>
    <property type="match status" value="1"/>
</dbReference>
<accession>A0A7S4AZY7</accession>
<keyword evidence="1" id="KW-0732">Signal</keyword>
<evidence type="ECO:0000313" key="2">
    <source>
        <dbReference type="EMBL" id="CAE0749305.1"/>
    </source>
</evidence>
<evidence type="ECO:0008006" key="3">
    <source>
        <dbReference type="Google" id="ProtNLM"/>
    </source>
</evidence>
<feature type="chain" id="PRO_5031109032" description="Amine oxidase domain-containing protein" evidence="1">
    <location>
        <begin position="20"/>
        <end position="524"/>
    </location>
</feature>
<proteinExistence type="predicted"/>
<gene>
    <name evidence="2" type="ORF">PCAR00345_LOCUS1887</name>
</gene>
<name>A0A7S4AZY7_CHRCT</name>
<organism evidence="2">
    <name type="scientific">Chrysotila carterae</name>
    <name type="common">Marine alga</name>
    <name type="synonym">Syracosphaera carterae</name>
    <dbReference type="NCBI Taxonomy" id="13221"/>
    <lineage>
        <taxon>Eukaryota</taxon>
        <taxon>Haptista</taxon>
        <taxon>Haptophyta</taxon>
        <taxon>Prymnesiophyceae</taxon>
        <taxon>Isochrysidales</taxon>
        <taxon>Isochrysidaceae</taxon>
        <taxon>Chrysotila</taxon>
    </lineage>
</organism>
<sequence>MSPPQAVLLLLHVLQLVRGWAGPLSASEQSSSTELFRARWRPEAGHAVAAAAQGTFNISKLPSRCSFAVVGAGWGGVYAAWRLGVDTGAIDPAAMCVFEANGRVGGRVYSLRGLPDFDDLAIDVGGYRFIESDLLPAQLVWKALKLPTACYDWACSAQCEGANCYVVKDAYGNNFGYSWPVETMLGQLEDAGEGQQVFFGKELTAVLPHKATDDAPLAHVAGAVVLKFADGTRVIADKLLLNLPGNAISRLSPESVLFADSSPLTSALLNSVTTFSLTKSYAYYDDAWWATKLGRMQGTFSTSTNSSTNASASAFALAKLSASVSEGDNDVPLEGRYHDGPLKCIIGSDSAGMPIFSGEKVQFGNCSGALEVYYSKQVDYYANLMTSPRQPLTVITRRSANAHVLDDVHAQLMSYHKSALQQKNLDPSLLKPPTVLVIANWVADADFTPGIGSLQPATDRARAAVRKPSSEYNVYIANQDYGYKTGWAAGALTMSEKVLQAHFDLPKPSWLDADWYESNVAARK</sequence>
<dbReference type="AlphaFoldDB" id="A0A7S4AZY7"/>
<dbReference type="EMBL" id="HBIZ01003481">
    <property type="protein sequence ID" value="CAE0749305.1"/>
    <property type="molecule type" value="Transcribed_RNA"/>
</dbReference>
<dbReference type="Gene3D" id="3.50.50.60">
    <property type="entry name" value="FAD/NAD(P)-binding domain"/>
    <property type="match status" value="1"/>
</dbReference>
<dbReference type="SUPFAM" id="SSF51905">
    <property type="entry name" value="FAD/NAD(P)-binding domain"/>
    <property type="match status" value="1"/>
</dbReference>